<organism evidence="2 3">
    <name type="scientific">Blyttiomyces helicus</name>
    <dbReference type="NCBI Taxonomy" id="388810"/>
    <lineage>
        <taxon>Eukaryota</taxon>
        <taxon>Fungi</taxon>
        <taxon>Fungi incertae sedis</taxon>
        <taxon>Chytridiomycota</taxon>
        <taxon>Chytridiomycota incertae sedis</taxon>
        <taxon>Chytridiomycetes</taxon>
        <taxon>Chytridiomycetes incertae sedis</taxon>
        <taxon>Blyttiomyces</taxon>
    </lineage>
</organism>
<keyword evidence="3" id="KW-1185">Reference proteome</keyword>
<reference evidence="3" key="1">
    <citation type="journal article" date="2018" name="Nat. Microbiol.">
        <title>Leveraging single-cell genomics to expand the fungal tree of life.</title>
        <authorList>
            <person name="Ahrendt S.R."/>
            <person name="Quandt C.A."/>
            <person name="Ciobanu D."/>
            <person name="Clum A."/>
            <person name="Salamov A."/>
            <person name="Andreopoulos B."/>
            <person name="Cheng J.F."/>
            <person name="Woyke T."/>
            <person name="Pelin A."/>
            <person name="Henrissat B."/>
            <person name="Reynolds N.K."/>
            <person name="Benny G.L."/>
            <person name="Smith M.E."/>
            <person name="James T.Y."/>
            <person name="Grigoriev I.V."/>
        </authorList>
    </citation>
    <scope>NUCLEOTIDE SEQUENCE [LARGE SCALE GENOMIC DNA]</scope>
</reference>
<sequence>MAEEVARHIPTAQVTVDERTPSPSNRPPTHCSPDCPCSIRGMWEVWSVSPLDEERRIRGIESQGMRTNVLPQKWTEVQRSSLPPPPPLPLLSPPAPTNSLSDNSDDKTKVSLRLLVHVVHSEKNTRAEGGASGPAGRDPEERKGGRERPYTSSTLKWPLAFVLVSIHAILGFTAQCTARPRNSPAFIDFSNTNGILNGGNVHQPWVLQARCDGQIITITMVNQALVENGQIFSCGGNLPVADGRTTIATCLLAHSRMATGSNWIIQFAVNGAFVTQGSFFAVSTQLTNTATLTETFTGTVTPVATTFAVITLTNIVESFLETQTVTSAATSLGTLVIHKYVAV</sequence>
<feature type="region of interest" description="Disordered" evidence="1">
    <location>
        <begin position="1"/>
        <end position="31"/>
    </location>
</feature>
<evidence type="ECO:0000313" key="3">
    <source>
        <dbReference type="Proteomes" id="UP000269721"/>
    </source>
</evidence>
<proteinExistence type="predicted"/>
<dbReference type="AlphaFoldDB" id="A0A4P9VU16"/>
<feature type="compositionally biased region" description="Basic and acidic residues" evidence="1">
    <location>
        <begin position="137"/>
        <end position="149"/>
    </location>
</feature>
<protein>
    <submittedName>
        <fullName evidence="2">Uncharacterized protein</fullName>
    </submittedName>
</protein>
<feature type="compositionally biased region" description="Pro residues" evidence="1">
    <location>
        <begin position="82"/>
        <end position="96"/>
    </location>
</feature>
<name>A0A4P9VU16_9FUNG</name>
<accession>A0A4P9VU16</accession>
<dbReference type="Proteomes" id="UP000269721">
    <property type="component" value="Unassembled WGS sequence"/>
</dbReference>
<gene>
    <name evidence="2" type="ORF">BDK51DRAFT_52885</name>
</gene>
<dbReference type="EMBL" id="ML001742">
    <property type="protein sequence ID" value="RKO83044.1"/>
    <property type="molecule type" value="Genomic_DNA"/>
</dbReference>
<evidence type="ECO:0000256" key="1">
    <source>
        <dbReference type="SAM" id="MobiDB-lite"/>
    </source>
</evidence>
<feature type="region of interest" description="Disordered" evidence="1">
    <location>
        <begin position="77"/>
        <end position="105"/>
    </location>
</feature>
<evidence type="ECO:0000313" key="2">
    <source>
        <dbReference type="EMBL" id="RKO83044.1"/>
    </source>
</evidence>
<feature type="region of interest" description="Disordered" evidence="1">
    <location>
        <begin position="122"/>
        <end position="150"/>
    </location>
</feature>